<dbReference type="RefSeq" id="WP_343927997.1">
    <property type="nucleotide sequence ID" value="NZ_BAAAEN010000015.1"/>
</dbReference>
<dbReference type="InterPro" id="IPR051264">
    <property type="entry name" value="FAD-oxidored/transferase_4"/>
</dbReference>
<feature type="compositionally biased region" description="Low complexity" evidence="6">
    <location>
        <begin position="469"/>
        <end position="480"/>
    </location>
</feature>
<dbReference type="InterPro" id="IPR006094">
    <property type="entry name" value="Oxid_FAD_bind_N"/>
</dbReference>
<comment type="cofactor">
    <cofactor evidence="1">
        <name>FAD</name>
        <dbReference type="ChEBI" id="CHEBI:57692"/>
    </cofactor>
</comment>
<dbReference type="InterPro" id="IPR016171">
    <property type="entry name" value="Vanillyl_alc_oxidase_C-sub2"/>
</dbReference>
<dbReference type="PANTHER" id="PTHR43716:SF1">
    <property type="entry name" value="D-2-HYDROXYGLUTARATE DEHYDROGENASE, MITOCHONDRIAL"/>
    <property type="match status" value="1"/>
</dbReference>
<keyword evidence="9" id="KW-1185">Reference proteome</keyword>
<dbReference type="Gene3D" id="3.30.70.2190">
    <property type="match status" value="1"/>
</dbReference>
<keyword evidence="5" id="KW-0560">Oxidoreductase</keyword>
<dbReference type="Pfam" id="PF01565">
    <property type="entry name" value="FAD_binding_4"/>
    <property type="match status" value="1"/>
</dbReference>
<dbReference type="Proteomes" id="UP001501706">
    <property type="component" value="Unassembled WGS sequence"/>
</dbReference>
<sequence length="492" mass="52235">MRALDELRAALGDEVVRAAADIPERHLRDWVVAAGAGDEPLALALPRTTDEVSRLLACCSRLRVPVVPQGGLTGLSGGATPVRGCVLLSLQRMQGIEETDAQAGTLTVLAGTPLQRVQEAADAAGWLFPLDIGARGSCSIGGNAATNAGGNRVLRYGMMRDLVLGLEAVLPDGSVVSSLNKMQKNNAGFDLKQLFIGSEGALGVITRLVLRLAPRPASQNTALCALADYAAASRLLRLARERLGPALSAFEVMWPEFYELALAHAARQGRGAVPLSPGHGLYLLIESSGFEPDKDADQFTALIEAAVEEGLVEDAALARSLRDTQAFWELRESGSDFLPALGPRVGFDISVPTGQIGDFVQTCRERLRARWPSLRTIAFGHAGDGNVHFIVQVDDRPLPVHEIEETVYGCVQARGGSIAAEHGVGLHKRPFLHYSRSATEIALMRTIKAALDPLGIMNPGKVVAGDGQPHAPASWARRPAPAAPPSMPVARL</sequence>
<reference evidence="8 9" key="1">
    <citation type="journal article" date="2019" name="Int. J. Syst. Evol. Microbiol.">
        <title>The Global Catalogue of Microorganisms (GCM) 10K type strain sequencing project: providing services to taxonomists for standard genome sequencing and annotation.</title>
        <authorList>
            <consortium name="The Broad Institute Genomics Platform"/>
            <consortium name="The Broad Institute Genome Sequencing Center for Infectious Disease"/>
            <person name="Wu L."/>
            <person name="Ma J."/>
        </authorList>
    </citation>
    <scope>NUCLEOTIDE SEQUENCE [LARGE SCALE GENOMIC DNA]</scope>
    <source>
        <strain evidence="8 9">JCM 14330</strain>
    </source>
</reference>
<evidence type="ECO:0000256" key="6">
    <source>
        <dbReference type="SAM" id="MobiDB-lite"/>
    </source>
</evidence>
<dbReference type="PANTHER" id="PTHR43716">
    <property type="entry name" value="D-2-HYDROXYGLUTARATE DEHYDROGENASE, MITOCHONDRIAL"/>
    <property type="match status" value="1"/>
</dbReference>
<dbReference type="Gene3D" id="3.30.70.2740">
    <property type="match status" value="1"/>
</dbReference>
<evidence type="ECO:0000256" key="5">
    <source>
        <dbReference type="ARBA" id="ARBA00023002"/>
    </source>
</evidence>
<comment type="similarity">
    <text evidence="2">Belongs to the FAD-binding oxidoreductase/transferase type 4 family.</text>
</comment>
<dbReference type="InterPro" id="IPR016167">
    <property type="entry name" value="FAD-bd_PCMH_sub1"/>
</dbReference>
<evidence type="ECO:0000256" key="4">
    <source>
        <dbReference type="ARBA" id="ARBA00022827"/>
    </source>
</evidence>
<evidence type="ECO:0000313" key="8">
    <source>
        <dbReference type="EMBL" id="GAA0515939.1"/>
    </source>
</evidence>
<dbReference type="Pfam" id="PF02913">
    <property type="entry name" value="FAD-oxidase_C"/>
    <property type="match status" value="1"/>
</dbReference>
<evidence type="ECO:0000256" key="3">
    <source>
        <dbReference type="ARBA" id="ARBA00022630"/>
    </source>
</evidence>
<feature type="domain" description="FAD-binding PCMH-type" evidence="7">
    <location>
        <begin position="36"/>
        <end position="215"/>
    </location>
</feature>
<evidence type="ECO:0000259" key="7">
    <source>
        <dbReference type="PROSITE" id="PS51387"/>
    </source>
</evidence>
<feature type="region of interest" description="Disordered" evidence="6">
    <location>
        <begin position="466"/>
        <end position="492"/>
    </location>
</feature>
<dbReference type="Gene3D" id="3.30.43.10">
    <property type="entry name" value="Uridine Diphospho-n-acetylenolpyruvylglucosamine Reductase, domain 2"/>
    <property type="match status" value="1"/>
</dbReference>
<evidence type="ECO:0000313" key="9">
    <source>
        <dbReference type="Proteomes" id="UP001501706"/>
    </source>
</evidence>
<proteinExistence type="inferred from homology"/>
<gene>
    <name evidence="8" type="ORF">GCM10009097_36740</name>
</gene>
<comment type="caution">
    <text evidence="8">The sequence shown here is derived from an EMBL/GenBank/DDBJ whole genome shotgun (WGS) entry which is preliminary data.</text>
</comment>
<keyword evidence="3" id="KW-0285">Flavoprotein</keyword>
<protein>
    <submittedName>
        <fullName evidence="8">FAD-binding oxidoreductase</fullName>
    </submittedName>
</protein>
<dbReference type="EMBL" id="BAAAEN010000015">
    <property type="protein sequence ID" value="GAA0515939.1"/>
    <property type="molecule type" value="Genomic_DNA"/>
</dbReference>
<keyword evidence="4" id="KW-0274">FAD</keyword>
<dbReference type="SUPFAM" id="SSF56176">
    <property type="entry name" value="FAD-binding/transporter-associated domain-like"/>
    <property type="match status" value="1"/>
</dbReference>
<dbReference type="InterPro" id="IPR016169">
    <property type="entry name" value="FAD-bd_PCMH_sub2"/>
</dbReference>
<dbReference type="InterPro" id="IPR036318">
    <property type="entry name" value="FAD-bd_PCMH-like_sf"/>
</dbReference>
<dbReference type="Gene3D" id="3.30.465.10">
    <property type="match status" value="1"/>
</dbReference>
<dbReference type="InterPro" id="IPR016166">
    <property type="entry name" value="FAD-bd_PCMH"/>
</dbReference>
<name>A0ABN1CBV5_9BURK</name>
<dbReference type="PROSITE" id="PS51387">
    <property type="entry name" value="FAD_PCMH"/>
    <property type="match status" value="1"/>
</dbReference>
<evidence type="ECO:0000256" key="1">
    <source>
        <dbReference type="ARBA" id="ARBA00001974"/>
    </source>
</evidence>
<evidence type="ECO:0000256" key="2">
    <source>
        <dbReference type="ARBA" id="ARBA00008000"/>
    </source>
</evidence>
<feature type="compositionally biased region" description="Pro residues" evidence="6">
    <location>
        <begin position="481"/>
        <end position="492"/>
    </location>
</feature>
<dbReference type="Gene3D" id="1.10.45.10">
    <property type="entry name" value="Vanillyl-alcohol Oxidase, Chain A, domain 4"/>
    <property type="match status" value="1"/>
</dbReference>
<dbReference type="InterPro" id="IPR016164">
    <property type="entry name" value="FAD-linked_Oxase-like_C"/>
</dbReference>
<accession>A0ABN1CBV5</accession>
<organism evidence="8 9">
    <name type="scientific">Pigmentiphaga daeguensis</name>
    <dbReference type="NCBI Taxonomy" id="414049"/>
    <lineage>
        <taxon>Bacteria</taxon>
        <taxon>Pseudomonadati</taxon>
        <taxon>Pseudomonadota</taxon>
        <taxon>Betaproteobacteria</taxon>
        <taxon>Burkholderiales</taxon>
        <taxon>Alcaligenaceae</taxon>
        <taxon>Pigmentiphaga</taxon>
    </lineage>
</organism>
<dbReference type="InterPro" id="IPR004113">
    <property type="entry name" value="FAD-bd_oxidored_4_C"/>
</dbReference>
<dbReference type="SUPFAM" id="SSF55103">
    <property type="entry name" value="FAD-linked oxidases, C-terminal domain"/>
    <property type="match status" value="1"/>
</dbReference>